<reference evidence="3 4" key="2">
    <citation type="journal article" date="2018" name="Plant J.">
        <title>The Physcomitrella patens chromosome-scale assembly reveals moss genome structure and evolution.</title>
        <authorList>
            <person name="Lang D."/>
            <person name="Ullrich K.K."/>
            <person name="Murat F."/>
            <person name="Fuchs J."/>
            <person name="Jenkins J."/>
            <person name="Haas F.B."/>
            <person name="Piednoel M."/>
            <person name="Gundlach H."/>
            <person name="Van Bel M."/>
            <person name="Meyberg R."/>
            <person name="Vives C."/>
            <person name="Morata J."/>
            <person name="Symeonidi A."/>
            <person name="Hiss M."/>
            <person name="Muchero W."/>
            <person name="Kamisugi Y."/>
            <person name="Saleh O."/>
            <person name="Blanc G."/>
            <person name="Decker E.L."/>
            <person name="van Gessel N."/>
            <person name="Grimwood J."/>
            <person name="Hayes R.D."/>
            <person name="Graham S.W."/>
            <person name="Gunter L.E."/>
            <person name="McDaniel S.F."/>
            <person name="Hoernstein S.N.W."/>
            <person name="Larsson A."/>
            <person name="Li F.W."/>
            <person name="Perroud P.F."/>
            <person name="Phillips J."/>
            <person name="Ranjan P."/>
            <person name="Rokshar D.S."/>
            <person name="Rothfels C.J."/>
            <person name="Schneider L."/>
            <person name="Shu S."/>
            <person name="Stevenson D.W."/>
            <person name="Thummler F."/>
            <person name="Tillich M."/>
            <person name="Villarreal Aguilar J.C."/>
            <person name="Widiez T."/>
            <person name="Wong G.K."/>
            <person name="Wymore A."/>
            <person name="Zhang Y."/>
            <person name="Zimmer A.D."/>
            <person name="Quatrano R.S."/>
            <person name="Mayer K.F.X."/>
            <person name="Goodstein D."/>
            <person name="Casacuberta J.M."/>
            <person name="Vandepoele K."/>
            <person name="Reski R."/>
            <person name="Cuming A.C."/>
            <person name="Tuskan G.A."/>
            <person name="Maumus F."/>
            <person name="Salse J."/>
            <person name="Schmutz J."/>
            <person name="Rensing S.A."/>
        </authorList>
    </citation>
    <scope>NUCLEOTIDE SEQUENCE [LARGE SCALE GENOMIC DNA]</scope>
    <source>
        <strain evidence="3 4">cv. Gransden 2004</strain>
    </source>
</reference>
<dbReference type="GeneID" id="112273367"/>
<keyword evidence="2" id="KW-0732">Signal</keyword>
<evidence type="ECO:0000313" key="4">
    <source>
        <dbReference type="Proteomes" id="UP000006727"/>
    </source>
</evidence>
<accession>A9T615</accession>
<gene>
    <name evidence="3" type="primary">LOC112273367</name>
</gene>
<feature type="compositionally biased region" description="Basic residues" evidence="1">
    <location>
        <begin position="102"/>
        <end position="113"/>
    </location>
</feature>
<feature type="compositionally biased region" description="Basic and acidic residues" evidence="1">
    <location>
        <begin position="80"/>
        <end position="96"/>
    </location>
</feature>
<protein>
    <submittedName>
        <fullName evidence="3">Uncharacterized protein</fullName>
    </submittedName>
</protein>
<evidence type="ECO:0000313" key="3">
    <source>
        <dbReference type="EnsemblPlants" id="Pp3c1_30790V3.5"/>
    </source>
</evidence>
<dbReference type="AlphaFoldDB" id="A9T615"/>
<reference evidence="3 4" key="1">
    <citation type="journal article" date="2008" name="Science">
        <title>The Physcomitrella genome reveals evolutionary insights into the conquest of land by plants.</title>
        <authorList>
            <person name="Rensing S."/>
            <person name="Lang D."/>
            <person name="Zimmer A."/>
            <person name="Terry A."/>
            <person name="Salamov A."/>
            <person name="Shapiro H."/>
            <person name="Nishiyama T."/>
            <person name="Perroud P.-F."/>
            <person name="Lindquist E."/>
            <person name="Kamisugi Y."/>
            <person name="Tanahashi T."/>
            <person name="Sakakibara K."/>
            <person name="Fujita T."/>
            <person name="Oishi K."/>
            <person name="Shin-I T."/>
            <person name="Kuroki Y."/>
            <person name="Toyoda A."/>
            <person name="Suzuki Y."/>
            <person name="Hashimoto A."/>
            <person name="Yamaguchi K."/>
            <person name="Sugano A."/>
            <person name="Kohara Y."/>
            <person name="Fujiyama A."/>
            <person name="Anterola A."/>
            <person name="Aoki S."/>
            <person name="Ashton N."/>
            <person name="Barbazuk W.B."/>
            <person name="Barker E."/>
            <person name="Bennetzen J."/>
            <person name="Bezanilla M."/>
            <person name="Blankenship R."/>
            <person name="Cho S.H."/>
            <person name="Dutcher S."/>
            <person name="Estelle M."/>
            <person name="Fawcett J.A."/>
            <person name="Gundlach H."/>
            <person name="Hanada K."/>
            <person name="Heyl A."/>
            <person name="Hicks K.A."/>
            <person name="Hugh J."/>
            <person name="Lohr M."/>
            <person name="Mayer K."/>
            <person name="Melkozernov A."/>
            <person name="Murata T."/>
            <person name="Nelson D."/>
            <person name="Pils B."/>
            <person name="Prigge M."/>
            <person name="Reiss B."/>
            <person name="Renner T."/>
            <person name="Rombauts S."/>
            <person name="Rushton P."/>
            <person name="Sanderfoot A."/>
            <person name="Schween G."/>
            <person name="Shiu S.-H."/>
            <person name="Stueber K."/>
            <person name="Theodoulou F.L."/>
            <person name="Tu H."/>
            <person name="Van de Peer Y."/>
            <person name="Verrier P.J."/>
            <person name="Waters E."/>
            <person name="Wood A."/>
            <person name="Yang L."/>
            <person name="Cove D."/>
            <person name="Cuming A."/>
            <person name="Hasebe M."/>
            <person name="Lucas S."/>
            <person name="Mishler D.B."/>
            <person name="Reski R."/>
            <person name="Grigoriev I."/>
            <person name="Quatrano R.S."/>
            <person name="Boore J.L."/>
        </authorList>
    </citation>
    <scope>NUCLEOTIDE SEQUENCE [LARGE SCALE GENOMIC DNA]</scope>
    <source>
        <strain evidence="3 4">cv. Gransden 2004</strain>
    </source>
</reference>
<dbReference type="HOGENOM" id="CLU_1605465_0_0_1"/>
<reference evidence="3" key="3">
    <citation type="submission" date="2020-12" db="UniProtKB">
        <authorList>
            <consortium name="EnsemblPlants"/>
        </authorList>
    </citation>
    <scope>IDENTIFICATION</scope>
</reference>
<feature type="compositionally biased region" description="Pro residues" evidence="1">
    <location>
        <begin position="147"/>
        <end position="156"/>
    </location>
</feature>
<sequence>MVSSRLQWLLAVQVLIALSSLDLLVSSVEATPRHFFKGQKTQKTNGLDSSGPAGLASKIHEESTSKEVEQFTAEQLSSSEDFRTYRPRLRSERERLLLASTRAKKARVKKRLPPKAAPPPPKNSRRIVAIPPPPPPPKNIGRGRCSPSPPPPPPTPMASYSLGKRNH</sequence>
<dbReference type="Proteomes" id="UP000006727">
    <property type="component" value="Chromosome 1"/>
</dbReference>
<keyword evidence="4" id="KW-1185">Reference proteome</keyword>
<organism evidence="3 4">
    <name type="scientific">Physcomitrium patens</name>
    <name type="common">Spreading-leaved earth moss</name>
    <name type="synonym">Physcomitrella patens</name>
    <dbReference type="NCBI Taxonomy" id="3218"/>
    <lineage>
        <taxon>Eukaryota</taxon>
        <taxon>Viridiplantae</taxon>
        <taxon>Streptophyta</taxon>
        <taxon>Embryophyta</taxon>
        <taxon>Bryophyta</taxon>
        <taxon>Bryophytina</taxon>
        <taxon>Bryopsida</taxon>
        <taxon>Funariidae</taxon>
        <taxon>Funariales</taxon>
        <taxon>Funariaceae</taxon>
        <taxon>Physcomitrium</taxon>
    </lineage>
</organism>
<dbReference type="RefSeq" id="XP_024357857.1">
    <property type="nucleotide sequence ID" value="XM_024502089.2"/>
</dbReference>
<feature type="signal peptide" evidence="2">
    <location>
        <begin position="1"/>
        <end position="30"/>
    </location>
</feature>
<name>A9T615_PHYPA</name>
<dbReference type="Gramene" id="Pp3c1_30790V3.5">
    <property type="protein sequence ID" value="Pp3c1_30790V3.5"/>
    <property type="gene ID" value="Pp3c1_30790"/>
</dbReference>
<evidence type="ECO:0000256" key="2">
    <source>
        <dbReference type="SAM" id="SignalP"/>
    </source>
</evidence>
<dbReference type="EnsemblPlants" id="Pp3c1_30790V3.5">
    <property type="protein sequence ID" value="Pp3c1_30790V3.5"/>
    <property type="gene ID" value="Pp3c1_30790"/>
</dbReference>
<dbReference type="EMBL" id="ABEU02000001">
    <property type="status" value="NOT_ANNOTATED_CDS"/>
    <property type="molecule type" value="Genomic_DNA"/>
</dbReference>
<feature type="compositionally biased region" description="Polar residues" evidence="1">
    <location>
        <begin position="39"/>
        <end position="48"/>
    </location>
</feature>
<proteinExistence type="predicted"/>
<feature type="chain" id="PRO_5043735853" evidence="2">
    <location>
        <begin position="31"/>
        <end position="167"/>
    </location>
</feature>
<evidence type="ECO:0000256" key="1">
    <source>
        <dbReference type="SAM" id="MobiDB-lite"/>
    </source>
</evidence>
<feature type="compositionally biased region" description="Basic and acidic residues" evidence="1">
    <location>
        <begin position="58"/>
        <end position="69"/>
    </location>
</feature>
<feature type="region of interest" description="Disordered" evidence="1">
    <location>
        <begin position="39"/>
        <end position="167"/>
    </location>
</feature>